<dbReference type="EMBL" id="JBHUFA010000013">
    <property type="protein sequence ID" value="MFD1696955.1"/>
    <property type="molecule type" value="Genomic_DNA"/>
</dbReference>
<evidence type="ECO:0000256" key="6">
    <source>
        <dbReference type="ARBA" id="ARBA00022967"/>
    </source>
</evidence>
<evidence type="ECO:0000256" key="3">
    <source>
        <dbReference type="ARBA" id="ARBA00012943"/>
    </source>
</evidence>
<dbReference type="Proteomes" id="UP001597327">
    <property type="component" value="Unassembled WGS sequence"/>
</dbReference>
<comment type="caution">
    <text evidence="11">The sequence shown here is derived from an EMBL/GenBank/DDBJ whole genome shotgun (WGS) entry which is preliminary data.</text>
</comment>
<dbReference type="SUPFAM" id="SSF52283">
    <property type="entry name" value="Formate/glycerate dehydrogenase catalytic domain-like"/>
    <property type="match status" value="1"/>
</dbReference>
<dbReference type="InterPro" id="IPR007698">
    <property type="entry name" value="AlaDH/PNT_NAD(H)-bd"/>
</dbReference>
<dbReference type="Pfam" id="PF01262">
    <property type="entry name" value="AlaDh_PNT_C"/>
    <property type="match status" value="1"/>
</dbReference>
<dbReference type="InterPro" id="IPR008143">
    <property type="entry name" value="Ala_DH/PNT_CS2"/>
</dbReference>
<feature type="domain" description="Alanine dehydrogenase/pyridine nucleotide transhydrogenase N-terminal" evidence="10">
    <location>
        <begin position="4"/>
        <end position="139"/>
    </location>
</feature>
<comment type="function">
    <text evidence="1">The transhydrogenation between NADH and NADP is coupled to respiration and ATP hydrolysis and functions as a proton pump across the membrane.</text>
</comment>
<name>A0ABW4JYB2_9HYPH</name>
<protein>
    <recommendedName>
        <fullName evidence="3">proton-translocating NAD(P)(+) transhydrogenase</fullName>
        <ecNumber evidence="3">7.1.1.1</ecNumber>
    </recommendedName>
</protein>
<evidence type="ECO:0000256" key="1">
    <source>
        <dbReference type="ARBA" id="ARBA00003943"/>
    </source>
</evidence>
<dbReference type="InterPro" id="IPR007886">
    <property type="entry name" value="AlaDH/PNT_N"/>
</dbReference>
<dbReference type="SMART" id="SM01003">
    <property type="entry name" value="AlaDh_PNT_N"/>
    <property type="match status" value="1"/>
</dbReference>
<sequence>MKIAVPRETAASETRVAATPDTVKRLVGLGAKVVVEKDAGKSAQIPDADYITAGAELGDTRAATLADADVVLTVRRPAADAVAEMKSGALLIGAMDPYGNEADLAVIGKQGVAAFAMEFMPRITRAQSMDILSSQANLAGYQAVIEGAANYGRALPMMMTAAGTVPAARVFVMGAGVAGLQAIATARRLGAVVTATDVRPAAKEQVESLGAKFIAVEDDEFRQAETAGGYAKEMSAEYRKKQAELVAAHIAKQDIVITTALIPGRPAPKLVDKDMLASMKPGSVLVDLAAERGGNVEGTKAGKIATVGGVKIVGYDNMAGRIPASASALYAKNLVTFLETMIDKETKALAPNWDDELVKATCLTRDGAVVHPAFAAAKPEGEA</sequence>
<accession>A0ABW4JYB2</accession>
<dbReference type="Gene3D" id="3.40.50.720">
    <property type="entry name" value="NAD(P)-binding Rossmann-like Domain"/>
    <property type="match status" value="2"/>
</dbReference>
<dbReference type="Pfam" id="PF05222">
    <property type="entry name" value="AlaDh_PNT_N"/>
    <property type="match status" value="1"/>
</dbReference>
<evidence type="ECO:0000259" key="10">
    <source>
        <dbReference type="SMART" id="SM01003"/>
    </source>
</evidence>
<gene>
    <name evidence="11" type="ORF">ACFSC7_15660</name>
</gene>
<evidence type="ECO:0000256" key="8">
    <source>
        <dbReference type="ARBA" id="ARBA00048202"/>
    </source>
</evidence>
<dbReference type="CDD" id="cd05304">
    <property type="entry name" value="Rubrum_tdh"/>
    <property type="match status" value="1"/>
</dbReference>
<reference evidence="12" key="1">
    <citation type="journal article" date="2019" name="Int. J. Syst. Evol. Microbiol.">
        <title>The Global Catalogue of Microorganisms (GCM) 10K type strain sequencing project: providing services to taxonomists for standard genome sequencing and annotation.</title>
        <authorList>
            <consortium name="The Broad Institute Genomics Platform"/>
            <consortium name="The Broad Institute Genome Sequencing Center for Infectious Disease"/>
            <person name="Wu L."/>
            <person name="Ma J."/>
        </authorList>
    </citation>
    <scope>NUCLEOTIDE SEQUENCE [LARGE SCALE GENOMIC DNA]</scope>
    <source>
        <strain evidence="12">JCM 3369</strain>
    </source>
</reference>
<dbReference type="SUPFAM" id="SSF51735">
    <property type="entry name" value="NAD(P)-binding Rossmann-fold domains"/>
    <property type="match status" value="1"/>
</dbReference>
<comment type="similarity">
    <text evidence="2">Belongs to the AlaDH/PNT family.</text>
</comment>
<organism evidence="11 12">
    <name type="scientific">Roseibium aestuarii</name>
    <dbReference type="NCBI Taxonomy" id="2600299"/>
    <lineage>
        <taxon>Bacteria</taxon>
        <taxon>Pseudomonadati</taxon>
        <taxon>Pseudomonadota</taxon>
        <taxon>Alphaproteobacteria</taxon>
        <taxon>Hyphomicrobiales</taxon>
        <taxon>Stappiaceae</taxon>
        <taxon>Roseibium</taxon>
    </lineage>
</organism>
<keyword evidence="6" id="KW-1278">Translocase</keyword>
<evidence type="ECO:0000256" key="5">
    <source>
        <dbReference type="ARBA" id="ARBA00022857"/>
    </source>
</evidence>
<dbReference type="NCBIfam" id="NF006942">
    <property type="entry name" value="PRK09424.1"/>
    <property type="match status" value="1"/>
</dbReference>
<keyword evidence="7" id="KW-0520">NAD</keyword>
<keyword evidence="4" id="KW-0547">Nucleotide-binding</keyword>
<keyword evidence="5" id="KW-0521">NADP</keyword>
<dbReference type="RefSeq" id="WP_149894234.1">
    <property type="nucleotide sequence ID" value="NZ_JBHUFA010000013.1"/>
</dbReference>
<dbReference type="PANTHER" id="PTHR10160">
    <property type="entry name" value="NAD(P) TRANSHYDROGENASE"/>
    <property type="match status" value="1"/>
</dbReference>
<evidence type="ECO:0000259" key="9">
    <source>
        <dbReference type="SMART" id="SM01002"/>
    </source>
</evidence>
<feature type="domain" description="Alanine dehydrogenase/pyridine nucleotide transhydrogenase NAD(H)-binding" evidence="9">
    <location>
        <begin position="148"/>
        <end position="314"/>
    </location>
</feature>
<dbReference type="InterPro" id="IPR036291">
    <property type="entry name" value="NAD(P)-bd_dom_sf"/>
</dbReference>
<evidence type="ECO:0000256" key="2">
    <source>
        <dbReference type="ARBA" id="ARBA00005689"/>
    </source>
</evidence>
<dbReference type="PROSITE" id="PS00837">
    <property type="entry name" value="ALADH_PNT_2"/>
    <property type="match status" value="1"/>
</dbReference>
<dbReference type="PANTHER" id="PTHR10160:SF19">
    <property type="entry name" value="PROTON-TRANSLOCATING NAD(P)(+) TRANSHYDROGENASE"/>
    <property type="match status" value="1"/>
</dbReference>
<evidence type="ECO:0000313" key="12">
    <source>
        <dbReference type="Proteomes" id="UP001597327"/>
    </source>
</evidence>
<comment type="catalytic activity">
    <reaction evidence="8">
        <text>NAD(+) + NADPH + H(+)(in) = NADH + NADP(+) + H(+)(out)</text>
        <dbReference type="Rhea" id="RHEA:47992"/>
        <dbReference type="ChEBI" id="CHEBI:15378"/>
        <dbReference type="ChEBI" id="CHEBI:57540"/>
        <dbReference type="ChEBI" id="CHEBI:57783"/>
        <dbReference type="ChEBI" id="CHEBI:57945"/>
        <dbReference type="ChEBI" id="CHEBI:58349"/>
        <dbReference type="EC" id="7.1.1.1"/>
    </reaction>
</comment>
<evidence type="ECO:0000313" key="11">
    <source>
        <dbReference type="EMBL" id="MFD1696955.1"/>
    </source>
</evidence>
<keyword evidence="12" id="KW-1185">Reference proteome</keyword>
<dbReference type="EC" id="7.1.1.1" evidence="3"/>
<evidence type="ECO:0000256" key="4">
    <source>
        <dbReference type="ARBA" id="ARBA00022741"/>
    </source>
</evidence>
<dbReference type="SMART" id="SM01002">
    <property type="entry name" value="AlaDh_PNT_C"/>
    <property type="match status" value="1"/>
</dbReference>
<proteinExistence type="inferred from homology"/>
<evidence type="ECO:0000256" key="7">
    <source>
        <dbReference type="ARBA" id="ARBA00023027"/>
    </source>
</evidence>